<protein>
    <submittedName>
        <fullName evidence="4">FecR family protein</fullName>
    </submittedName>
</protein>
<dbReference type="Gene3D" id="2.60.120.1440">
    <property type="match status" value="1"/>
</dbReference>
<dbReference type="Pfam" id="PF16344">
    <property type="entry name" value="FecR_C"/>
    <property type="match status" value="1"/>
</dbReference>
<dbReference type="InterPro" id="IPR006860">
    <property type="entry name" value="FecR"/>
</dbReference>
<evidence type="ECO:0000256" key="1">
    <source>
        <dbReference type="SAM" id="Phobius"/>
    </source>
</evidence>
<proteinExistence type="predicted"/>
<dbReference type="InterPro" id="IPR012373">
    <property type="entry name" value="Ferrdict_sens_TM"/>
</dbReference>
<keyword evidence="1" id="KW-0812">Transmembrane</keyword>
<dbReference type="RefSeq" id="WP_377480895.1">
    <property type="nucleotide sequence ID" value="NZ_JBHUOX010000002.1"/>
</dbReference>
<name>A0ABW6BNG4_9BACT</name>
<dbReference type="PANTHER" id="PTHR30273:SF2">
    <property type="entry name" value="PROTEIN FECR"/>
    <property type="match status" value="1"/>
</dbReference>
<feature type="domain" description="FecR protein" evidence="2">
    <location>
        <begin position="131"/>
        <end position="227"/>
    </location>
</feature>
<sequence>MKYQYENASDLAVDEDFIQWVKAPTPEDYLFWENWLHQNPCHRELVEEARQIVLLLSEDEDELHAYELETIWRQLNGKIRSEAPRSAGGSKVASPGFWQRKQVIAVAASVSILLLLSALFLYNLLQVEMVEYRTAYGEKKTVQLPDESVVVLNGNSGISFSKKWSGSDIRMVQLDGEAFFEVTHKENDQKFVVQTNDGVRVEVLGTAFDVSSRESRNRIVLVSGKVRLAYENDNEHYQLVMVPGELVEIVGSRAGITRRKVRPALYTSWKDNRVIFDNTSLQEIATMVEEVYGYNVTLKEEGLADMKLTAQLDDRGLENILATVSETLGVRITKENQEIKISLTNQ</sequence>
<keyword evidence="1" id="KW-1133">Transmembrane helix</keyword>
<dbReference type="Gene3D" id="3.55.50.30">
    <property type="match status" value="1"/>
</dbReference>
<dbReference type="PIRSF" id="PIRSF018266">
    <property type="entry name" value="FecR"/>
    <property type="match status" value="1"/>
</dbReference>
<dbReference type="PANTHER" id="PTHR30273">
    <property type="entry name" value="PERIPLASMIC SIGNAL SENSOR AND SIGMA FACTOR ACTIVATOR FECR-RELATED"/>
    <property type="match status" value="1"/>
</dbReference>
<comment type="caution">
    <text evidence="4">The sequence shown here is derived from an EMBL/GenBank/DDBJ whole genome shotgun (WGS) entry which is preliminary data.</text>
</comment>
<evidence type="ECO:0000313" key="5">
    <source>
        <dbReference type="Proteomes" id="UP001597641"/>
    </source>
</evidence>
<dbReference type="InterPro" id="IPR032508">
    <property type="entry name" value="FecR_C"/>
</dbReference>
<keyword evidence="5" id="KW-1185">Reference proteome</keyword>
<gene>
    <name evidence="4" type="ORF">ACFS7Z_03345</name>
</gene>
<evidence type="ECO:0000259" key="2">
    <source>
        <dbReference type="Pfam" id="PF04773"/>
    </source>
</evidence>
<evidence type="ECO:0000259" key="3">
    <source>
        <dbReference type="Pfam" id="PF16344"/>
    </source>
</evidence>
<dbReference type="Pfam" id="PF04773">
    <property type="entry name" value="FecR"/>
    <property type="match status" value="1"/>
</dbReference>
<feature type="transmembrane region" description="Helical" evidence="1">
    <location>
        <begin position="103"/>
        <end position="125"/>
    </location>
</feature>
<keyword evidence="1" id="KW-0472">Membrane</keyword>
<organism evidence="4 5">
    <name type="scientific">Pontibacter toksunensis</name>
    <dbReference type="NCBI Taxonomy" id="1332631"/>
    <lineage>
        <taxon>Bacteria</taxon>
        <taxon>Pseudomonadati</taxon>
        <taxon>Bacteroidota</taxon>
        <taxon>Cytophagia</taxon>
        <taxon>Cytophagales</taxon>
        <taxon>Hymenobacteraceae</taxon>
        <taxon>Pontibacter</taxon>
    </lineage>
</organism>
<evidence type="ECO:0000313" key="4">
    <source>
        <dbReference type="EMBL" id="MFD2999384.1"/>
    </source>
</evidence>
<dbReference type="Proteomes" id="UP001597641">
    <property type="component" value="Unassembled WGS sequence"/>
</dbReference>
<reference evidence="5" key="1">
    <citation type="journal article" date="2019" name="Int. J. Syst. Evol. Microbiol.">
        <title>The Global Catalogue of Microorganisms (GCM) 10K type strain sequencing project: providing services to taxonomists for standard genome sequencing and annotation.</title>
        <authorList>
            <consortium name="The Broad Institute Genomics Platform"/>
            <consortium name="The Broad Institute Genome Sequencing Center for Infectious Disease"/>
            <person name="Wu L."/>
            <person name="Ma J."/>
        </authorList>
    </citation>
    <scope>NUCLEOTIDE SEQUENCE [LARGE SCALE GENOMIC DNA]</scope>
    <source>
        <strain evidence="5">KCTC 23984</strain>
    </source>
</reference>
<accession>A0ABW6BNG4</accession>
<dbReference type="EMBL" id="JBHUOX010000002">
    <property type="protein sequence ID" value="MFD2999384.1"/>
    <property type="molecule type" value="Genomic_DNA"/>
</dbReference>
<feature type="domain" description="Protein FecR C-terminal" evidence="3">
    <location>
        <begin position="274"/>
        <end position="341"/>
    </location>
</feature>